<gene>
    <name evidence="2" type="ORF">CA260_07805</name>
</gene>
<organism evidence="2 3">
    <name type="scientific">Dyella jiangningensis</name>
    <dbReference type="NCBI Taxonomy" id="1379159"/>
    <lineage>
        <taxon>Bacteria</taxon>
        <taxon>Pseudomonadati</taxon>
        <taxon>Pseudomonadota</taxon>
        <taxon>Gammaproteobacteria</taxon>
        <taxon>Lysobacterales</taxon>
        <taxon>Rhodanobacteraceae</taxon>
        <taxon>Dyella</taxon>
    </lineage>
</organism>
<evidence type="ECO:0000313" key="3">
    <source>
        <dbReference type="Proteomes" id="UP000248926"/>
    </source>
</evidence>
<dbReference type="PANTHER" id="PTHR32063">
    <property type="match status" value="1"/>
</dbReference>
<dbReference type="PRINTS" id="PR00702">
    <property type="entry name" value="ACRIFLAVINRP"/>
</dbReference>
<dbReference type="SUPFAM" id="SSF82866">
    <property type="entry name" value="Multidrug efflux transporter AcrB transmembrane domain"/>
    <property type="match status" value="2"/>
</dbReference>
<protein>
    <submittedName>
        <fullName evidence="2">RND transporter</fullName>
    </submittedName>
</protein>
<feature type="transmembrane region" description="Helical" evidence="1">
    <location>
        <begin position="933"/>
        <end position="953"/>
    </location>
</feature>
<dbReference type="Gene3D" id="3.30.70.1430">
    <property type="entry name" value="Multidrug efflux transporter AcrB pore domain"/>
    <property type="match status" value="2"/>
</dbReference>
<sequence>MVGLVRIALSRPLTFIVLAIVILIAGPLAAFRTPTDIFPNIGIPVISVVWSYNGLPPDQMSGRVIYYYERQITTSVNDIEHMESQSLPGVGIVKIFFQPGVDIRTATAQVTSISQTVVKQMPPGITPPLILNYNASTVPVLQMALSSNELSESKIRDIGQNFMRPTLISVPGVAIPTPYGGKQRQITLDLDPQALAAKGLSAQDVGNALSAQNQIIPVGTAKIGTYEYHVQLNNSPTAIDEINALPVKTVNGATITIGDVAHVRDGAPPQNNVVRVDGKRAVLMPALKTGSASTLDVVAGIKKLLPLIKETQPSSLKISLLADQSVFVKSAISSVAREGIIAALLTSVMILVFLGSWRSTVIIAVSIPLSILSAIALLSASGQTLNVMTLGGLALAVGILVDDATVTIENINWHLEQGKDVHTAIMDGAKQIVTPAFVSLLCICIVFVPMFMLNGIAGFLFRPMALAVIFAMASSFLLSRTLVPTLAMYLLKPHHTEHGKGDHPEDPYINHHEGDQPAQRRRSYLMVRLVSMQQRFEHHFTRVRDLYYATLAIALAHRRKFVIGFLGFVLVSFALVPFLGRDFFPEVDAGSIAIHVRAPMGTRVEETAAEFDHIEAAIRKVIPPDQLETVIDNIGLPLSGTNLVYNASGTIGPQDGDIQIVLKDGHGPSADFVRDLRAKLPREFPGTQFAFLPSDMSTQILNFGAPAPLDINITGRDREANEAYAMAMMKELRKVPGIADVRLQQSSSYPQLNVKVNRTRADQLGVTERDVTNSMVASLAGSSQVAPAFWLNPKSGVSYAIVASTPQYRMDSMADLASLPVTAGGKSASQILGGLATFTREPSAAVVSHYNIMPAYDIYATVQDRDLGAVAAGVQKVLDHFAASRPKGTVVALHGQVGTMNEAFGGLVFGLVGAIVLIYLLIVVNFQSWLDPFVIITALPAALAGIVWMLFITHTTLSVPALTGAIMCMGVATANSILVVSFCRERLAEHGDAMKAALEAGFTRFRPVCMTALAMIIGMLPMALSAEQNSPLGRAVIGGLLFATFATLLFVPVIFSIVHGSEQAQPSPDSLIGDTVHAA</sequence>
<proteinExistence type="predicted"/>
<feature type="transmembrane region" description="Helical" evidence="1">
    <location>
        <begin position="436"/>
        <end position="461"/>
    </location>
</feature>
<dbReference type="InterPro" id="IPR027463">
    <property type="entry name" value="AcrB_DN_DC_subdom"/>
</dbReference>
<dbReference type="Gene3D" id="1.20.1640.10">
    <property type="entry name" value="Multidrug efflux transporter AcrB transmembrane domain"/>
    <property type="match status" value="2"/>
</dbReference>
<keyword evidence="1" id="KW-0472">Membrane</keyword>
<feature type="transmembrane region" description="Helical" evidence="1">
    <location>
        <begin position="1004"/>
        <end position="1024"/>
    </location>
</feature>
<keyword evidence="1" id="KW-0812">Transmembrane</keyword>
<dbReference type="GO" id="GO:0005886">
    <property type="term" value="C:plasma membrane"/>
    <property type="evidence" value="ECO:0007669"/>
    <property type="project" value="TreeGrafter"/>
</dbReference>
<feature type="transmembrane region" description="Helical" evidence="1">
    <location>
        <begin position="561"/>
        <end position="580"/>
    </location>
</feature>
<feature type="transmembrane region" description="Helical" evidence="1">
    <location>
        <begin position="467"/>
        <end position="491"/>
    </location>
</feature>
<dbReference type="Proteomes" id="UP000248926">
    <property type="component" value="Unassembled WGS sequence"/>
</dbReference>
<dbReference type="PANTHER" id="PTHR32063:SF8">
    <property type="entry name" value="CATION EFFLUX PROTEIN"/>
    <property type="match status" value="1"/>
</dbReference>
<dbReference type="OrthoDB" id="9759330at2"/>
<dbReference type="Gene3D" id="3.30.70.1320">
    <property type="entry name" value="Multidrug efflux transporter AcrB pore domain like"/>
    <property type="match status" value="1"/>
</dbReference>
<dbReference type="SUPFAM" id="SSF82693">
    <property type="entry name" value="Multidrug efflux transporter AcrB pore domain, PN1, PN2, PC1 and PC2 subdomains"/>
    <property type="match status" value="2"/>
</dbReference>
<evidence type="ECO:0000313" key="2">
    <source>
        <dbReference type="EMBL" id="RAO77752.1"/>
    </source>
</evidence>
<dbReference type="RefSeq" id="WP_111982153.1">
    <property type="nucleotide sequence ID" value="NZ_NFZS01000001.1"/>
</dbReference>
<dbReference type="GO" id="GO:0042910">
    <property type="term" value="F:xenobiotic transmembrane transporter activity"/>
    <property type="evidence" value="ECO:0007669"/>
    <property type="project" value="TreeGrafter"/>
</dbReference>
<feature type="transmembrane region" description="Helical" evidence="1">
    <location>
        <begin position="959"/>
        <end position="983"/>
    </location>
</feature>
<feature type="transmembrane region" description="Helical" evidence="1">
    <location>
        <begin position="1036"/>
        <end position="1058"/>
    </location>
</feature>
<dbReference type="InterPro" id="IPR001036">
    <property type="entry name" value="Acrflvin-R"/>
</dbReference>
<keyword evidence="1" id="KW-1133">Transmembrane helix</keyword>
<reference evidence="2 3" key="1">
    <citation type="journal article" date="2018" name="Genet. Mol. Biol.">
        <title>The genome sequence of Dyella jiangningensis FCAV SCS01 from a lignocellulose-decomposing microbial consortium metagenome reveals potential for biotechnological applications.</title>
        <authorList>
            <person name="Desiderato J.G."/>
            <person name="Alvarenga D.O."/>
            <person name="Constancio M.T.L."/>
            <person name="Alves L.M.C."/>
            <person name="Varani A.M."/>
        </authorList>
    </citation>
    <scope>NUCLEOTIDE SEQUENCE [LARGE SCALE GENOMIC DNA]</scope>
    <source>
        <strain evidence="2 3">FCAV SCS01</strain>
    </source>
</reference>
<keyword evidence="3" id="KW-1185">Reference proteome</keyword>
<dbReference type="EMBL" id="NFZS01000001">
    <property type="protein sequence ID" value="RAO77752.1"/>
    <property type="molecule type" value="Genomic_DNA"/>
</dbReference>
<dbReference type="Pfam" id="PF00873">
    <property type="entry name" value="ACR_tran"/>
    <property type="match status" value="1"/>
</dbReference>
<dbReference type="Gene3D" id="3.30.2090.10">
    <property type="entry name" value="Multidrug efflux transporter AcrB TolC docking domain, DN and DC subdomains"/>
    <property type="match status" value="2"/>
</dbReference>
<feature type="transmembrane region" description="Helical" evidence="1">
    <location>
        <begin position="361"/>
        <end position="380"/>
    </location>
</feature>
<evidence type="ECO:0000256" key="1">
    <source>
        <dbReference type="SAM" id="Phobius"/>
    </source>
</evidence>
<feature type="transmembrane region" description="Helical" evidence="1">
    <location>
        <begin position="903"/>
        <end position="926"/>
    </location>
</feature>
<dbReference type="AlphaFoldDB" id="A0A328PAQ3"/>
<accession>A0A328PAQ3</accession>
<feature type="transmembrane region" description="Helical" evidence="1">
    <location>
        <begin position="12"/>
        <end position="31"/>
    </location>
</feature>
<comment type="caution">
    <text evidence="2">The sequence shown here is derived from an EMBL/GenBank/DDBJ whole genome shotgun (WGS) entry which is preliminary data.</text>
</comment>
<dbReference type="Gene3D" id="3.30.70.1440">
    <property type="entry name" value="Multidrug efflux transporter AcrB pore domain"/>
    <property type="match status" value="1"/>
</dbReference>
<feature type="transmembrane region" description="Helical" evidence="1">
    <location>
        <begin position="339"/>
        <end position="355"/>
    </location>
</feature>
<dbReference type="SUPFAM" id="SSF82714">
    <property type="entry name" value="Multidrug efflux transporter AcrB TolC docking domain, DN and DC subdomains"/>
    <property type="match status" value="2"/>
</dbReference>
<name>A0A328PAQ3_9GAMM</name>